<proteinExistence type="predicted"/>
<organism evidence="1">
    <name type="scientific">Rhizophora mucronata</name>
    <name type="common">Asiatic mangrove</name>
    <dbReference type="NCBI Taxonomy" id="61149"/>
    <lineage>
        <taxon>Eukaryota</taxon>
        <taxon>Viridiplantae</taxon>
        <taxon>Streptophyta</taxon>
        <taxon>Embryophyta</taxon>
        <taxon>Tracheophyta</taxon>
        <taxon>Spermatophyta</taxon>
        <taxon>Magnoliopsida</taxon>
        <taxon>eudicotyledons</taxon>
        <taxon>Gunneridae</taxon>
        <taxon>Pentapetalae</taxon>
        <taxon>rosids</taxon>
        <taxon>fabids</taxon>
        <taxon>Malpighiales</taxon>
        <taxon>Rhizophoraceae</taxon>
        <taxon>Rhizophora</taxon>
    </lineage>
</organism>
<dbReference type="AlphaFoldDB" id="A0A2P2QRY4"/>
<evidence type="ECO:0000313" key="1">
    <source>
        <dbReference type="EMBL" id="MBX69760.1"/>
    </source>
</evidence>
<accession>A0A2P2QRY4</accession>
<protein>
    <submittedName>
        <fullName evidence="1">Uncharacterized protein</fullName>
    </submittedName>
</protein>
<dbReference type="EMBL" id="GGEC01089276">
    <property type="protein sequence ID" value="MBX69760.1"/>
    <property type="molecule type" value="Transcribed_RNA"/>
</dbReference>
<reference evidence="1" key="1">
    <citation type="submission" date="2018-02" db="EMBL/GenBank/DDBJ databases">
        <title>Rhizophora mucronata_Transcriptome.</title>
        <authorList>
            <person name="Meera S.P."/>
            <person name="Sreeshan A."/>
            <person name="Augustine A."/>
        </authorList>
    </citation>
    <scope>NUCLEOTIDE SEQUENCE</scope>
    <source>
        <tissue evidence="1">Leaf</tissue>
    </source>
</reference>
<sequence length="24" mass="3053">MKHKSMRKIRQIPSIYLLKMERKH</sequence>
<name>A0A2P2QRY4_RHIMU</name>